<feature type="transmembrane region" description="Helical" evidence="6">
    <location>
        <begin position="73"/>
        <end position="95"/>
    </location>
</feature>
<evidence type="ECO:0000256" key="6">
    <source>
        <dbReference type="SAM" id="Phobius"/>
    </source>
</evidence>
<evidence type="ECO:0000256" key="5">
    <source>
        <dbReference type="SAM" id="MobiDB-lite"/>
    </source>
</evidence>
<reference evidence="8" key="1">
    <citation type="submission" date="2020-11" db="EMBL/GenBank/DDBJ databases">
        <title>Isolation and identification of active actinomycetes.</title>
        <authorList>
            <person name="Yu B."/>
        </authorList>
    </citation>
    <scope>NUCLEOTIDE SEQUENCE</scope>
    <source>
        <strain evidence="8">NEAU-YB345</strain>
    </source>
</reference>
<feature type="region of interest" description="Disordered" evidence="5">
    <location>
        <begin position="136"/>
        <end position="237"/>
    </location>
</feature>
<evidence type="ECO:0000256" key="4">
    <source>
        <dbReference type="ARBA" id="ARBA00023136"/>
    </source>
</evidence>
<proteinExistence type="predicted"/>
<comment type="caution">
    <text evidence="8">The sequence shown here is derived from an EMBL/GenBank/DDBJ whole genome shotgun (WGS) entry which is preliminary data.</text>
</comment>
<feature type="region of interest" description="Disordered" evidence="5">
    <location>
        <begin position="1"/>
        <end position="31"/>
    </location>
</feature>
<accession>A0A931BAQ6</accession>
<keyword evidence="9" id="KW-1185">Reference proteome</keyword>
<name>A0A931BAQ6_9ACTN</name>
<dbReference type="Pfam" id="PF02656">
    <property type="entry name" value="DUF202"/>
    <property type="match status" value="1"/>
</dbReference>
<dbReference type="EMBL" id="JADPRT010000025">
    <property type="protein sequence ID" value="MBF9073734.1"/>
    <property type="molecule type" value="Genomic_DNA"/>
</dbReference>
<dbReference type="GO" id="GO:0012505">
    <property type="term" value="C:endomembrane system"/>
    <property type="evidence" value="ECO:0007669"/>
    <property type="project" value="UniProtKB-SubCell"/>
</dbReference>
<keyword evidence="2 6" id="KW-0812">Transmembrane</keyword>
<evidence type="ECO:0000256" key="1">
    <source>
        <dbReference type="ARBA" id="ARBA00004127"/>
    </source>
</evidence>
<keyword evidence="3 6" id="KW-1133">Transmembrane helix</keyword>
<feature type="compositionally biased region" description="Low complexity" evidence="5">
    <location>
        <begin position="166"/>
        <end position="188"/>
    </location>
</feature>
<evidence type="ECO:0000259" key="7">
    <source>
        <dbReference type="Pfam" id="PF02656"/>
    </source>
</evidence>
<dbReference type="AlphaFoldDB" id="A0A931BAQ6"/>
<evidence type="ECO:0000256" key="3">
    <source>
        <dbReference type="ARBA" id="ARBA00022989"/>
    </source>
</evidence>
<sequence length="237" mass="25055">MNSPSTSTSTSASASNPMSAELPRDGLPGNGERRDVLAAERTFLAWIRTCLALLAGGAALGTFPALPYPAARAVLGVACMACAGLLAVTACRNWSRVRRAASADPFAPGPRSAQLLTAAVLVVALALSVPSASRLLDGSRHHHRTTGDQAPPLSGRRSPRPERTPSRSTSCRPWSSARPPARRAAPARPGDPHGPSRTRSRPAHASGRRSARTTRSARHRWCRSAPGRRTAASRCRR</sequence>
<comment type="subcellular location">
    <subcellularLocation>
        <location evidence="1">Endomembrane system</location>
        <topology evidence="1">Multi-pass membrane protein</topology>
    </subcellularLocation>
</comment>
<keyword evidence="4 6" id="KW-0472">Membrane</keyword>
<protein>
    <submittedName>
        <fullName evidence="8">DUF202 domain-containing protein</fullName>
    </submittedName>
</protein>
<evidence type="ECO:0000313" key="9">
    <source>
        <dbReference type="Proteomes" id="UP000657385"/>
    </source>
</evidence>
<feature type="domain" description="DUF202" evidence="7">
    <location>
        <begin position="34"/>
        <end position="100"/>
    </location>
</feature>
<gene>
    <name evidence="8" type="ORF">I2501_37545</name>
</gene>
<dbReference type="InterPro" id="IPR003807">
    <property type="entry name" value="DUF202"/>
</dbReference>
<feature type="compositionally biased region" description="Basic residues" evidence="5">
    <location>
        <begin position="196"/>
        <end position="222"/>
    </location>
</feature>
<organism evidence="8 9">
    <name type="scientific">Streptacidiphilus fuscans</name>
    <dbReference type="NCBI Taxonomy" id="2789292"/>
    <lineage>
        <taxon>Bacteria</taxon>
        <taxon>Bacillati</taxon>
        <taxon>Actinomycetota</taxon>
        <taxon>Actinomycetes</taxon>
        <taxon>Kitasatosporales</taxon>
        <taxon>Streptomycetaceae</taxon>
        <taxon>Streptacidiphilus</taxon>
    </lineage>
</organism>
<feature type="compositionally biased region" description="Low complexity" evidence="5">
    <location>
        <begin position="1"/>
        <end position="20"/>
    </location>
</feature>
<feature type="transmembrane region" description="Helical" evidence="6">
    <location>
        <begin position="43"/>
        <end position="66"/>
    </location>
</feature>
<evidence type="ECO:0000313" key="8">
    <source>
        <dbReference type="EMBL" id="MBF9073734.1"/>
    </source>
</evidence>
<evidence type="ECO:0000256" key="2">
    <source>
        <dbReference type="ARBA" id="ARBA00022692"/>
    </source>
</evidence>
<dbReference type="Proteomes" id="UP000657385">
    <property type="component" value="Unassembled WGS sequence"/>
</dbReference>